<dbReference type="GO" id="GO:0005886">
    <property type="term" value="C:plasma membrane"/>
    <property type="evidence" value="ECO:0007669"/>
    <property type="project" value="TreeGrafter"/>
</dbReference>
<reference evidence="12" key="1">
    <citation type="submission" date="2015-01" db="EMBL/GenBank/DDBJ databases">
        <title>EvidentialGene: Evidence-directed Construction of Complete mRNA Transcriptomes without Genomes.</title>
        <authorList>
            <person name="Gilbert D.G."/>
        </authorList>
    </citation>
    <scope>NUCLEOTIDE SEQUENCE</scope>
</reference>
<dbReference type="PANTHER" id="PTHR11003:SF346">
    <property type="entry name" value="POTASSIUM CHANNEL SUBFAMILY K MEMBER 18"/>
    <property type="match status" value="1"/>
</dbReference>
<keyword evidence="2 9" id="KW-0813">Transport</keyword>
<dbReference type="GeneTree" id="ENSGT00700000104522"/>
<evidence type="ECO:0000256" key="7">
    <source>
        <dbReference type="ARBA" id="ARBA00023136"/>
    </source>
</evidence>
<feature type="transmembrane region" description="Helical" evidence="10">
    <location>
        <begin position="25"/>
        <end position="46"/>
    </location>
</feature>
<evidence type="ECO:0000256" key="3">
    <source>
        <dbReference type="ARBA" id="ARBA00022692"/>
    </source>
</evidence>
<evidence type="ECO:0000313" key="14">
    <source>
        <dbReference type="Proteomes" id="UP000265000"/>
    </source>
</evidence>
<keyword evidence="6 9" id="KW-0406">Ion transport</keyword>
<dbReference type="Ensembl" id="ENSFHET00000000115.1">
    <property type="protein sequence ID" value="ENSFHEP00000027444.1"/>
    <property type="gene ID" value="ENSFHEG00000010897.1"/>
</dbReference>
<evidence type="ECO:0000256" key="2">
    <source>
        <dbReference type="ARBA" id="ARBA00022448"/>
    </source>
</evidence>
<protein>
    <submittedName>
        <fullName evidence="12">Potassium channel subfamily K member 18</fullName>
    </submittedName>
    <submittedName>
        <fullName evidence="13">Potassium channel, subfamily K, member 18</fullName>
    </submittedName>
</protein>
<evidence type="ECO:0000256" key="5">
    <source>
        <dbReference type="ARBA" id="ARBA00022989"/>
    </source>
</evidence>
<evidence type="ECO:0000256" key="6">
    <source>
        <dbReference type="ARBA" id="ARBA00023065"/>
    </source>
</evidence>
<evidence type="ECO:0000256" key="10">
    <source>
        <dbReference type="SAM" id="Phobius"/>
    </source>
</evidence>
<evidence type="ECO:0000313" key="12">
    <source>
        <dbReference type="EMBL" id="JAR79825.1"/>
    </source>
</evidence>
<dbReference type="InterPro" id="IPR003280">
    <property type="entry name" value="2pore_dom_K_chnl"/>
</dbReference>
<dbReference type="PRINTS" id="PR01333">
    <property type="entry name" value="2POREKCHANEL"/>
</dbReference>
<feature type="transmembrane region" description="Helical" evidence="10">
    <location>
        <begin position="108"/>
        <end position="129"/>
    </location>
</feature>
<dbReference type="GO" id="GO:0015271">
    <property type="term" value="F:outward rectifier potassium channel activity"/>
    <property type="evidence" value="ECO:0007669"/>
    <property type="project" value="TreeGrafter"/>
</dbReference>
<reference evidence="13" key="2">
    <citation type="submission" date="2025-05" db="UniProtKB">
        <authorList>
            <consortium name="Ensembl"/>
        </authorList>
    </citation>
    <scope>IDENTIFICATION</scope>
</reference>
<evidence type="ECO:0000256" key="4">
    <source>
        <dbReference type="ARBA" id="ARBA00022958"/>
    </source>
</evidence>
<proteinExistence type="inferred from homology"/>
<keyword evidence="7 10" id="KW-0472">Membrane</keyword>
<feature type="transmembrane region" description="Helical" evidence="10">
    <location>
        <begin position="289"/>
        <end position="309"/>
    </location>
</feature>
<name>A0A147ANR1_FUNHE</name>
<dbReference type="GO" id="GO:0022841">
    <property type="term" value="F:potassium ion leak channel activity"/>
    <property type="evidence" value="ECO:0007669"/>
    <property type="project" value="TreeGrafter"/>
</dbReference>
<sequence>MAVFEEKAVNNTTGSRRCWARFWRLFPHLTLCGTLVVYTVLGALIFMHVEGGSESSTAQDYRHFVAQIVEIIQNDTNNSSCTHNETVRHVEIKMKQFKSIWFQSPSRWNFFNSMFFCCTVFTTVGYGEIYPVTLPGKVLCILYAMMGIPLMLLVILDVGDFLALVMSKAYNHIRPLLKSPWKTRRRRFGSDRRTLDNGTFVFSRDVVIRQPLDIQQVMQSQADVRHKSVRLQKNKDIFEKILVRENLLRTDPLLRSLSCPELHQLPPPPSGFAIWDFTGLGEVMEEFDVPFILILFTVFAYICFGGLILPLWETEIKGFDPYYFCFITLTTIGFGDIIPKHPKYFMFLSLFIIVGMVIMSMAFKLSQTRIVCCYRKCIQFISRGNTETPQNEENN</sequence>
<comment type="subcellular location">
    <subcellularLocation>
        <location evidence="1">Membrane</location>
        <topology evidence="1">Multi-pass membrane protein</topology>
    </subcellularLocation>
</comment>
<dbReference type="Pfam" id="PF07885">
    <property type="entry name" value="Ion_trans_2"/>
    <property type="match status" value="2"/>
</dbReference>
<keyword evidence="8 9" id="KW-0407">Ion channel</keyword>
<dbReference type="GO" id="GO:0030322">
    <property type="term" value="P:stabilization of membrane potential"/>
    <property type="evidence" value="ECO:0007669"/>
    <property type="project" value="TreeGrafter"/>
</dbReference>
<feature type="domain" description="Potassium channel" evidence="11">
    <location>
        <begin position="100"/>
        <end position="162"/>
    </location>
</feature>
<dbReference type="Proteomes" id="UP000265000">
    <property type="component" value="Unplaced"/>
</dbReference>
<keyword evidence="5 10" id="KW-1133">Transmembrane helix</keyword>
<evidence type="ECO:0000256" key="1">
    <source>
        <dbReference type="ARBA" id="ARBA00004141"/>
    </source>
</evidence>
<evidence type="ECO:0000259" key="11">
    <source>
        <dbReference type="Pfam" id="PF07885"/>
    </source>
</evidence>
<dbReference type="Gene3D" id="1.10.287.70">
    <property type="match status" value="1"/>
</dbReference>
<evidence type="ECO:0000256" key="8">
    <source>
        <dbReference type="ARBA" id="ARBA00023303"/>
    </source>
</evidence>
<dbReference type="InterPro" id="IPR013099">
    <property type="entry name" value="K_chnl_dom"/>
</dbReference>
<organism evidence="12">
    <name type="scientific">Fundulus heteroclitus</name>
    <name type="common">Killifish</name>
    <name type="synonym">Mummichog</name>
    <dbReference type="NCBI Taxonomy" id="8078"/>
    <lineage>
        <taxon>Eukaryota</taxon>
        <taxon>Metazoa</taxon>
        <taxon>Chordata</taxon>
        <taxon>Craniata</taxon>
        <taxon>Vertebrata</taxon>
        <taxon>Euteleostomi</taxon>
        <taxon>Actinopterygii</taxon>
        <taxon>Neopterygii</taxon>
        <taxon>Teleostei</taxon>
        <taxon>Neoteleostei</taxon>
        <taxon>Acanthomorphata</taxon>
        <taxon>Ovalentaria</taxon>
        <taxon>Atherinomorphae</taxon>
        <taxon>Cyprinodontiformes</taxon>
        <taxon>Fundulidae</taxon>
        <taxon>Fundulus</taxon>
    </lineage>
</organism>
<keyword evidence="14" id="KW-1185">Reference proteome</keyword>
<evidence type="ECO:0000256" key="9">
    <source>
        <dbReference type="RuleBase" id="RU003857"/>
    </source>
</evidence>
<dbReference type="EMBL" id="GCES01006498">
    <property type="protein sequence ID" value="JAR79825.1"/>
    <property type="molecule type" value="Transcribed_RNA"/>
</dbReference>
<feature type="transmembrane region" description="Helical" evidence="10">
    <location>
        <begin position="345"/>
        <end position="363"/>
    </location>
</feature>
<evidence type="ECO:0000313" key="13">
    <source>
        <dbReference type="Ensembl" id="ENSFHEP00000027444.1"/>
    </source>
</evidence>
<keyword evidence="3 9" id="KW-0812">Transmembrane</keyword>
<accession>A0A147ANR1</accession>
<dbReference type="AlphaFoldDB" id="A0A147ANR1"/>
<dbReference type="STRING" id="8078.ENSFHEP00000027444"/>
<feature type="domain" description="Potassium channel" evidence="11">
    <location>
        <begin position="297"/>
        <end position="368"/>
    </location>
</feature>
<feature type="transmembrane region" description="Helical" evidence="10">
    <location>
        <begin position="321"/>
        <end position="338"/>
    </location>
</feature>
<feature type="transmembrane region" description="Helical" evidence="10">
    <location>
        <begin position="141"/>
        <end position="165"/>
    </location>
</feature>
<keyword evidence="4" id="KW-0630">Potassium</keyword>
<comment type="similarity">
    <text evidence="9">Belongs to the two pore domain potassium channel (TC 1.A.1.8) family.</text>
</comment>
<dbReference type="PANTHER" id="PTHR11003">
    <property type="entry name" value="POTASSIUM CHANNEL, SUBFAMILY K"/>
    <property type="match status" value="1"/>
</dbReference>
<dbReference type="SUPFAM" id="SSF81324">
    <property type="entry name" value="Voltage-gated potassium channels"/>
    <property type="match status" value="2"/>
</dbReference>